<feature type="domain" description="Peptidase S1" evidence="5">
    <location>
        <begin position="32"/>
        <end position="231"/>
    </location>
</feature>
<dbReference type="PANTHER" id="PTHR24276">
    <property type="entry name" value="POLYSERASE-RELATED"/>
    <property type="match status" value="1"/>
</dbReference>
<evidence type="ECO:0000256" key="1">
    <source>
        <dbReference type="ARBA" id="ARBA00022670"/>
    </source>
</evidence>
<proteinExistence type="predicted"/>
<dbReference type="KEGG" id="csol:105359032"/>
<evidence type="ECO:0000256" key="4">
    <source>
        <dbReference type="ARBA" id="ARBA00023157"/>
    </source>
</evidence>
<dbReference type="PROSITE" id="PS50240">
    <property type="entry name" value="TRYPSIN_DOM"/>
    <property type="match status" value="1"/>
</dbReference>
<sequence length="231" mass="26283">MSSFNRWFDILSILIKFAIFANLCNFLNVNALVGQNVRPAEEHEFPYVVAIMKVPKRGPQLPKHEICTGTLISLQDVLTAEHCIVDYCPLGIEIIVDSIDLLLGKKYFPLWWMTYNQWATNNNMRLVLSANDIAIIKLTDNVPNHIRLAIIATTFEKSMFGSNVQIMGWGKTNDGCIPRNLQTATLKLITNKVCQNIILRLTGDNHLIHKRRLCTVSEPYILMDSDNPKDQ</sequence>
<dbReference type="Proteomes" id="UP000695007">
    <property type="component" value="Unplaced"/>
</dbReference>
<reference evidence="7" key="1">
    <citation type="submission" date="2025-08" db="UniProtKB">
        <authorList>
            <consortium name="RefSeq"/>
        </authorList>
    </citation>
    <scope>IDENTIFICATION</scope>
</reference>
<dbReference type="InterPro" id="IPR050430">
    <property type="entry name" value="Peptidase_S1"/>
</dbReference>
<dbReference type="SMART" id="SM00020">
    <property type="entry name" value="Tryp_SPc"/>
    <property type="match status" value="1"/>
</dbReference>
<dbReference type="GeneID" id="105359032"/>
<dbReference type="AlphaFoldDB" id="A0AAJ6VK17"/>
<gene>
    <name evidence="7" type="primary">LOC105359032</name>
</gene>
<evidence type="ECO:0000259" key="5">
    <source>
        <dbReference type="PROSITE" id="PS50240"/>
    </source>
</evidence>
<dbReference type="InterPro" id="IPR009003">
    <property type="entry name" value="Peptidase_S1_PA"/>
</dbReference>
<keyword evidence="1" id="KW-0645">Protease</keyword>
<dbReference type="PANTHER" id="PTHR24276:SF98">
    <property type="entry name" value="FI18310P1-RELATED"/>
    <property type="match status" value="1"/>
</dbReference>
<keyword evidence="6" id="KW-1185">Reference proteome</keyword>
<protein>
    <submittedName>
        <fullName evidence="7">Trypsin-like</fullName>
    </submittedName>
</protein>
<dbReference type="GO" id="GO:0006508">
    <property type="term" value="P:proteolysis"/>
    <property type="evidence" value="ECO:0007669"/>
    <property type="project" value="UniProtKB-KW"/>
</dbReference>
<organism evidence="6 7">
    <name type="scientific">Ceratosolen solmsi marchali</name>
    <dbReference type="NCBI Taxonomy" id="326594"/>
    <lineage>
        <taxon>Eukaryota</taxon>
        <taxon>Metazoa</taxon>
        <taxon>Ecdysozoa</taxon>
        <taxon>Arthropoda</taxon>
        <taxon>Hexapoda</taxon>
        <taxon>Insecta</taxon>
        <taxon>Pterygota</taxon>
        <taxon>Neoptera</taxon>
        <taxon>Endopterygota</taxon>
        <taxon>Hymenoptera</taxon>
        <taxon>Apocrita</taxon>
        <taxon>Proctotrupomorpha</taxon>
        <taxon>Chalcidoidea</taxon>
        <taxon>Agaonidae</taxon>
        <taxon>Agaoninae</taxon>
        <taxon>Ceratosolen</taxon>
    </lineage>
</organism>
<keyword evidence="3" id="KW-0720">Serine protease</keyword>
<evidence type="ECO:0000256" key="2">
    <source>
        <dbReference type="ARBA" id="ARBA00022801"/>
    </source>
</evidence>
<dbReference type="SUPFAM" id="SSF50494">
    <property type="entry name" value="Trypsin-like serine proteases"/>
    <property type="match status" value="1"/>
</dbReference>
<dbReference type="InterPro" id="IPR043504">
    <property type="entry name" value="Peptidase_S1_PA_chymotrypsin"/>
</dbReference>
<dbReference type="Gene3D" id="2.40.10.10">
    <property type="entry name" value="Trypsin-like serine proteases"/>
    <property type="match status" value="1"/>
</dbReference>
<dbReference type="GO" id="GO:0004252">
    <property type="term" value="F:serine-type endopeptidase activity"/>
    <property type="evidence" value="ECO:0007669"/>
    <property type="project" value="InterPro"/>
</dbReference>
<name>A0AAJ6VK17_9HYME</name>
<dbReference type="RefSeq" id="XP_011493808.1">
    <property type="nucleotide sequence ID" value="XM_011495506.1"/>
</dbReference>
<evidence type="ECO:0000256" key="3">
    <source>
        <dbReference type="ARBA" id="ARBA00022825"/>
    </source>
</evidence>
<evidence type="ECO:0000313" key="7">
    <source>
        <dbReference type="RefSeq" id="XP_011493808.1"/>
    </source>
</evidence>
<dbReference type="Pfam" id="PF00089">
    <property type="entry name" value="Trypsin"/>
    <property type="match status" value="1"/>
</dbReference>
<keyword evidence="4" id="KW-1015">Disulfide bond</keyword>
<keyword evidence="2" id="KW-0378">Hydrolase</keyword>
<dbReference type="InterPro" id="IPR001254">
    <property type="entry name" value="Trypsin_dom"/>
</dbReference>
<evidence type="ECO:0000313" key="6">
    <source>
        <dbReference type="Proteomes" id="UP000695007"/>
    </source>
</evidence>
<accession>A0AAJ6VK17</accession>